<dbReference type="GO" id="GO:0006879">
    <property type="term" value="P:intracellular iron ion homeostasis"/>
    <property type="evidence" value="ECO:0007669"/>
    <property type="project" value="TreeGrafter"/>
</dbReference>
<evidence type="ECO:0000256" key="4">
    <source>
        <dbReference type="ARBA" id="ARBA00023002"/>
    </source>
</evidence>
<dbReference type="CDD" id="cd06186">
    <property type="entry name" value="NOX_Duox_like_FAD_NADP"/>
    <property type="match status" value="1"/>
</dbReference>
<sequence length="858" mass="94958">MTDSPSIITTPSPSLSNIAEDSPIHRCSIKEAVQALVYGISHNQAEVAACVAAHPDSVPLIYSVLATAEPSNLPTPPAQPLGLEAVGAADESSSSDEPPSSVNPHATSKRPDNAYKRAVAMANHLTQKLGSVNILTELQHDLQRERARADHNAQRAKPELRSQSEQGAGNHPDNLEDDCHSLQPSPRFKTAAERYSCIIIAQRYHAAKRNKEKHTCSVAEIFAKMYLPDKDKKGLPKKKLQDRWKAIMHQHNFWEQLATSCGGAGVLLLLPAEFQNEHARRLKIKDRYALFARIAARHPNLKHDITALTDILSYFFYTKTLPEWTILLENLPEADIVIKGLPELLNCVEINPQFAVDGGDAAMLPNEQPLNSLIDSSMCEYEYTEDGLTECTPLSLAHDPEFIPPGSDVVPEGLSFDTVVTNGVDESLHADSYMEITMLSLLGGLESDTVPFRSSEMADMGATVLKQARNTCLGRVVHDTSTRCIQYLSRREVALGDGAAMYESTLLYSIAFGAFFGLLVLRQPVYIFARALCPAALQLGLSPFVVAILLLCAQIIPLILRNTWFEAALRLHQILAIAFPYALWRHIRSGQLLPGLYVIIGGAMLLTSSAILLGCVIYRNGSGLSLAQMSFVKGTTQIRLHLSRPLKVKAGQYIDLWVPSVSLWSFAQTHPFIVTSWSKEPQKYLDLFIEPRRGFTRNLLKLSEHGSSTSMAWFSGPHGKPTPVSRYENVVMLATESGIAAHLPYLKKLTHDQRSHVIPVRRVHLIWQMGQRDVGIAAQKLLNEALAEDKLNGQYNLRISIYITAESIKEMDFGSRSTAYQGPIPLADVLSSELKQRRRGSKTVISGTYSHYKKKNDD</sequence>
<dbReference type="SUPFAM" id="SSF52343">
    <property type="entry name" value="Ferredoxin reductase-like, C-terminal NADP-linked domain"/>
    <property type="match status" value="1"/>
</dbReference>
<dbReference type="GO" id="GO:0006826">
    <property type="term" value="P:iron ion transport"/>
    <property type="evidence" value="ECO:0007669"/>
    <property type="project" value="TreeGrafter"/>
</dbReference>
<evidence type="ECO:0000313" key="8">
    <source>
        <dbReference type="EMBL" id="KGQ02599.1"/>
    </source>
</evidence>
<accession>A0A0A2VP49</accession>
<dbReference type="PANTHER" id="PTHR32361:SF26">
    <property type="entry name" value="FAD-BINDING 8 DOMAIN-CONTAINING PROTEIN-RELATED"/>
    <property type="match status" value="1"/>
</dbReference>
<dbReference type="InterPro" id="IPR051410">
    <property type="entry name" value="Ferric/Cupric_Reductase"/>
</dbReference>
<protein>
    <submittedName>
        <fullName evidence="8">Ferric/cupric reductase transmembrane component 2</fullName>
    </submittedName>
</protein>
<gene>
    <name evidence="8" type="ORF">BBAD15_g12183</name>
</gene>
<reference evidence="8 9" key="1">
    <citation type="submission" date="2012-10" db="EMBL/GenBank/DDBJ databases">
        <title>Genome sequencing and analysis of entomopathogenic fungi Beauveria bassiana D1-5.</title>
        <authorList>
            <person name="Li Q."/>
            <person name="Wang L."/>
            <person name="Zhang Z."/>
            <person name="Wang Q."/>
            <person name="Ren J."/>
            <person name="Wang M."/>
            <person name="Xu W."/>
            <person name="Wang J."/>
            <person name="Lu Y."/>
            <person name="Du Q."/>
            <person name="Sun Z."/>
        </authorList>
    </citation>
    <scope>NUCLEOTIDE SEQUENCE [LARGE SCALE GENOMIC DNA]</scope>
    <source>
        <strain evidence="8 9">D1-5</strain>
    </source>
</reference>
<evidence type="ECO:0000256" key="3">
    <source>
        <dbReference type="ARBA" id="ARBA00022982"/>
    </source>
</evidence>
<organism evidence="8 9">
    <name type="scientific">Beauveria bassiana D1-5</name>
    <dbReference type="NCBI Taxonomy" id="1245745"/>
    <lineage>
        <taxon>Eukaryota</taxon>
        <taxon>Fungi</taxon>
        <taxon>Dikarya</taxon>
        <taxon>Ascomycota</taxon>
        <taxon>Pezizomycotina</taxon>
        <taxon>Sordariomycetes</taxon>
        <taxon>Hypocreomycetidae</taxon>
        <taxon>Hypocreales</taxon>
        <taxon>Cordycipitaceae</taxon>
        <taxon>Beauveria</taxon>
    </lineage>
</organism>
<keyword evidence="6" id="KW-1133">Transmembrane helix</keyword>
<dbReference type="InterPro" id="IPR039261">
    <property type="entry name" value="FNR_nucleotide-bd"/>
</dbReference>
<evidence type="ECO:0000256" key="5">
    <source>
        <dbReference type="SAM" id="MobiDB-lite"/>
    </source>
</evidence>
<feature type="compositionally biased region" description="Basic and acidic residues" evidence="5">
    <location>
        <begin position="143"/>
        <end position="162"/>
    </location>
</feature>
<feature type="transmembrane region" description="Helical" evidence="6">
    <location>
        <begin position="596"/>
        <end position="618"/>
    </location>
</feature>
<keyword evidence="3" id="KW-0249">Electron transport</keyword>
<evidence type="ECO:0000256" key="1">
    <source>
        <dbReference type="ARBA" id="ARBA00006278"/>
    </source>
</evidence>
<feature type="region of interest" description="Disordered" evidence="5">
    <location>
        <begin position="73"/>
        <end position="111"/>
    </location>
</feature>
<dbReference type="PROSITE" id="PS51384">
    <property type="entry name" value="FAD_FR"/>
    <property type="match status" value="1"/>
</dbReference>
<feature type="transmembrane region" description="Helical" evidence="6">
    <location>
        <begin position="567"/>
        <end position="584"/>
    </location>
</feature>
<keyword evidence="6 8" id="KW-0812">Transmembrane</keyword>
<dbReference type="Gene3D" id="3.40.50.80">
    <property type="entry name" value="Nucleotide-binding domain of ferredoxin-NADP reductase (FNR) module"/>
    <property type="match status" value="1"/>
</dbReference>
<evidence type="ECO:0000256" key="2">
    <source>
        <dbReference type="ARBA" id="ARBA00022448"/>
    </source>
</evidence>
<feature type="domain" description="FAD-binding FR-type" evidence="7">
    <location>
        <begin position="616"/>
        <end position="724"/>
    </location>
</feature>
<dbReference type="Pfam" id="PF08030">
    <property type="entry name" value="NAD_binding_6"/>
    <property type="match status" value="1"/>
</dbReference>
<evidence type="ECO:0000313" key="9">
    <source>
        <dbReference type="Proteomes" id="UP000030106"/>
    </source>
</evidence>
<dbReference type="AlphaFoldDB" id="A0A0A2VP49"/>
<dbReference type="GO" id="GO:0005886">
    <property type="term" value="C:plasma membrane"/>
    <property type="evidence" value="ECO:0007669"/>
    <property type="project" value="TreeGrafter"/>
</dbReference>
<dbReference type="InterPro" id="IPR013112">
    <property type="entry name" value="FAD-bd_8"/>
</dbReference>
<dbReference type="InterPro" id="IPR017927">
    <property type="entry name" value="FAD-bd_FR_type"/>
</dbReference>
<dbReference type="GO" id="GO:0015677">
    <property type="term" value="P:copper ion import"/>
    <property type="evidence" value="ECO:0007669"/>
    <property type="project" value="TreeGrafter"/>
</dbReference>
<name>A0A0A2VP49_BEABA</name>
<keyword evidence="4" id="KW-0560">Oxidoreductase</keyword>
<comment type="similarity">
    <text evidence="1">Belongs to the ferric reductase (FRE) family.</text>
</comment>
<comment type="caution">
    <text evidence="8">The sequence shown here is derived from an EMBL/GenBank/DDBJ whole genome shotgun (WGS) entry which is preliminary data.</text>
</comment>
<feature type="compositionally biased region" description="Low complexity" evidence="5">
    <location>
        <begin position="88"/>
        <end position="100"/>
    </location>
</feature>
<evidence type="ECO:0000256" key="6">
    <source>
        <dbReference type="SAM" id="Phobius"/>
    </source>
</evidence>
<dbReference type="InterPro" id="IPR013121">
    <property type="entry name" value="Fe_red_NAD-bd_6"/>
</dbReference>
<dbReference type="GO" id="GO:0000293">
    <property type="term" value="F:ferric-chelate reductase activity"/>
    <property type="evidence" value="ECO:0007669"/>
    <property type="project" value="TreeGrafter"/>
</dbReference>
<dbReference type="HOGENOM" id="CLU_371298_0_0_1"/>
<feature type="transmembrane region" description="Helical" evidence="6">
    <location>
        <begin position="541"/>
        <end position="560"/>
    </location>
</feature>
<dbReference type="eggNOG" id="ENOG502R68N">
    <property type="taxonomic scope" value="Eukaryota"/>
</dbReference>
<keyword evidence="2" id="KW-0813">Transport</keyword>
<dbReference type="Proteomes" id="UP000030106">
    <property type="component" value="Unassembled WGS sequence"/>
</dbReference>
<evidence type="ECO:0000259" key="7">
    <source>
        <dbReference type="PROSITE" id="PS51384"/>
    </source>
</evidence>
<proteinExistence type="inferred from homology"/>
<keyword evidence="6" id="KW-0472">Membrane</keyword>
<dbReference type="STRING" id="1245745.A0A0A2VP49"/>
<dbReference type="Pfam" id="PF08022">
    <property type="entry name" value="FAD_binding_8"/>
    <property type="match status" value="1"/>
</dbReference>
<feature type="transmembrane region" description="Helical" evidence="6">
    <location>
        <begin position="500"/>
        <end position="521"/>
    </location>
</feature>
<feature type="region of interest" description="Disordered" evidence="5">
    <location>
        <begin position="143"/>
        <end position="184"/>
    </location>
</feature>
<dbReference type="PANTHER" id="PTHR32361">
    <property type="entry name" value="FERRIC/CUPRIC REDUCTASE TRANSMEMBRANE COMPONENT"/>
    <property type="match status" value="1"/>
</dbReference>
<dbReference type="EMBL" id="ANFO01001453">
    <property type="protein sequence ID" value="KGQ02599.1"/>
    <property type="molecule type" value="Genomic_DNA"/>
</dbReference>